<dbReference type="Proteomes" id="UP001148614">
    <property type="component" value="Unassembled WGS sequence"/>
</dbReference>
<feature type="compositionally biased region" description="Basic and acidic residues" evidence="1">
    <location>
        <begin position="226"/>
        <end position="235"/>
    </location>
</feature>
<reference evidence="2" key="1">
    <citation type="submission" date="2022-07" db="EMBL/GenBank/DDBJ databases">
        <title>Genome Sequence of Xylaria arbuscula.</title>
        <authorList>
            <person name="Buettner E."/>
        </authorList>
    </citation>
    <scope>NUCLEOTIDE SEQUENCE</scope>
    <source>
        <strain evidence="2">VT107</strain>
    </source>
</reference>
<evidence type="ECO:0000313" key="2">
    <source>
        <dbReference type="EMBL" id="KAJ3552775.1"/>
    </source>
</evidence>
<feature type="compositionally biased region" description="Basic residues" evidence="1">
    <location>
        <begin position="319"/>
        <end position="333"/>
    </location>
</feature>
<dbReference type="AlphaFoldDB" id="A0A9W8N3L0"/>
<gene>
    <name evidence="2" type="ORF">NPX13_g11036</name>
</gene>
<feature type="compositionally biased region" description="Basic and acidic residues" evidence="1">
    <location>
        <begin position="286"/>
        <end position="300"/>
    </location>
</feature>
<evidence type="ECO:0000313" key="3">
    <source>
        <dbReference type="Proteomes" id="UP001148614"/>
    </source>
</evidence>
<protein>
    <submittedName>
        <fullName evidence="2">Uncharacterized protein</fullName>
    </submittedName>
</protein>
<proteinExistence type="predicted"/>
<accession>A0A9W8N3L0</accession>
<comment type="caution">
    <text evidence="2">The sequence shown here is derived from an EMBL/GenBank/DDBJ whole genome shotgun (WGS) entry which is preliminary data.</text>
</comment>
<name>A0A9W8N3L0_9PEZI</name>
<sequence length="401" mass="45816">MHQGKPSLGKRYSLFRDRVYESVHKAVSAYTSPVLNFSLFPSLFFPLFTTVVVNQVVFDMMLLSTFDDSLPPFLPLEEDQLGRSTKDHQWSVKFNEDAPLVPVQPIFHSTFDDMLPSLLLSGRRQLDASTENDLWPTHSDEPGMQTDDEPGLFDWLQWPELADVTFNAKSDVTDEEILCFYDELSNNQAPSLLIAQNEGISISVTRPQTPSNENEKELPHATTFEHSPRSVHQESTEIPYLQGEIEEVVKILVVMVLVLGQVVSDNYTPPAGQECEDTLQYLGDHMISRDGHPQEGSRLVHDRKRKRKGDPRSDQSPKQPKHHAPPSQVQRHRHECSATVRFDFAIYLGKSSQQQTFRWARRGDNDMKWNVREARYEYDVLNCFLYGPGQPIDICACGGRR</sequence>
<organism evidence="2 3">
    <name type="scientific">Xylaria arbuscula</name>
    <dbReference type="NCBI Taxonomy" id="114810"/>
    <lineage>
        <taxon>Eukaryota</taxon>
        <taxon>Fungi</taxon>
        <taxon>Dikarya</taxon>
        <taxon>Ascomycota</taxon>
        <taxon>Pezizomycotina</taxon>
        <taxon>Sordariomycetes</taxon>
        <taxon>Xylariomycetidae</taxon>
        <taxon>Xylariales</taxon>
        <taxon>Xylariaceae</taxon>
        <taxon>Xylaria</taxon>
    </lineage>
</organism>
<dbReference type="EMBL" id="JANPWZ010003413">
    <property type="protein sequence ID" value="KAJ3552775.1"/>
    <property type="molecule type" value="Genomic_DNA"/>
</dbReference>
<evidence type="ECO:0000256" key="1">
    <source>
        <dbReference type="SAM" id="MobiDB-lite"/>
    </source>
</evidence>
<feature type="region of interest" description="Disordered" evidence="1">
    <location>
        <begin position="286"/>
        <end position="333"/>
    </location>
</feature>
<feature type="region of interest" description="Disordered" evidence="1">
    <location>
        <begin position="206"/>
        <end position="235"/>
    </location>
</feature>
<keyword evidence="3" id="KW-1185">Reference proteome</keyword>